<sequence>MIRWQHSSGGSAYCLGRLARSAPERPVVVLSELAGNPDAVGLVSDYAGAATAAAALFGVDPTSVRWLAHHGDFSSYDAAGAPETFTEVQLHSDGSRLHSDLTDQRLLSPAESETLSRSLGPITES</sequence>
<evidence type="ECO:0000256" key="1">
    <source>
        <dbReference type="SAM" id="MobiDB-lite"/>
    </source>
</evidence>
<feature type="region of interest" description="Disordered" evidence="1">
    <location>
        <begin position="90"/>
        <end position="125"/>
    </location>
</feature>
<proteinExistence type="predicted"/>
<evidence type="ECO:0000313" key="3">
    <source>
        <dbReference type="Proteomes" id="UP000295151"/>
    </source>
</evidence>
<dbReference type="EMBL" id="SOCE01000001">
    <property type="protein sequence ID" value="TDU90235.1"/>
    <property type="molecule type" value="Genomic_DNA"/>
</dbReference>
<feature type="compositionally biased region" description="Basic and acidic residues" evidence="1">
    <location>
        <begin position="93"/>
        <end position="103"/>
    </location>
</feature>
<dbReference type="Proteomes" id="UP000295151">
    <property type="component" value="Unassembled WGS sequence"/>
</dbReference>
<gene>
    <name evidence="2" type="ORF">EV138_3820</name>
</gene>
<reference evidence="2 3" key="1">
    <citation type="submission" date="2019-03" db="EMBL/GenBank/DDBJ databases">
        <title>Genomic Encyclopedia of Type Strains, Phase III (KMG-III): the genomes of soil and plant-associated and newly described type strains.</title>
        <authorList>
            <person name="Whitman W."/>
        </authorList>
    </citation>
    <scope>NUCLEOTIDE SEQUENCE [LARGE SCALE GENOMIC DNA]</scope>
    <source>
        <strain evidence="2 3">VKM Ac-2575</strain>
    </source>
</reference>
<name>A0A4R7TDR7_9ACTN</name>
<organism evidence="2 3">
    <name type="scientific">Kribbella voronezhensis</name>
    <dbReference type="NCBI Taxonomy" id="2512212"/>
    <lineage>
        <taxon>Bacteria</taxon>
        <taxon>Bacillati</taxon>
        <taxon>Actinomycetota</taxon>
        <taxon>Actinomycetes</taxon>
        <taxon>Propionibacteriales</taxon>
        <taxon>Kribbellaceae</taxon>
        <taxon>Kribbella</taxon>
    </lineage>
</organism>
<keyword evidence="3" id="KW-1185">Reference proteome</keyword>
<comment type="caution">
    <text evidence="2">The sequence shown here is derived from an EMBL/GenBank/DDBJ whole genome shotgun (WGS) entry which is preliminary data.</text>
</comment>
<accession>A0A4R7TDR7</accession>
<dbReference type="AlphaFoldDB" id="A0A4R7TDR7"/>
<protein>
    <submittedName>
        <fullName evidence="2">Uncharacterized protein</fullName>
    </submittedName>
</protein>
<evidence type="ECO:0000313" key="2">
    <source>
        <dbReference type="EMBL" id="TDU90235.1"/>
    </source>
</evidence>